<name>A0A0S7BTK4_9CHLR</name>
<dbReference type="GO" id="GO:0015808">
    <property type="term" value="P:L-alanine transport"/>
    <property type="evidence" value="ECO:0007669"/>
    <property type="project" value="TreeGrafter"/>
</dbReference>
<evidence type="ECO:0000313" key="5">
    <source>
        <dbReference type="EMBL" id="GAP40532.1"/>
    </source>
</evidence>
<keyword evidence="6" id="KW-1185">Reference proteome</keyword>
<dbReference type="Gene3D" id="3.40.50.300">
    <property type="entry name" value="P-loop containing nucleotide triphosphate hydrolases"/>
    <property type="match status" value="1"/>
</dbReference>
<dbReference type="FunFam" id="3.40.50.300:FF:000421">
    <property type="entry name" value="Branched-chain amino acid ABC transporter ATP-binding protein"/>
    <property type="match status" value="1"/>
</dbReference>
<dbReference type="InterPro" id="IPR051120">
    <property type="entry name" value="ABC_AA/LPS_Transport"/>
</dbReference>
<dbReference type="GO" id="GO:0005304">
    <property type="term" value="F:L-valine transmembrane transporter activity"/>
    <property type="evidence" value="ECO:0007669"/>
    <property type="project" value="TreeGrafter"/>
</dbReference>
<dbReference type="GO" id="GO:0016887">
    <property type="term" value="F:ATP hydrolysis activity"/>
    <property type="evidence" value="ECO:0007669"/>
    <property type="project" value="InterPro"/>
</dbReference>
<dbReference type="GO" id="GO:0015188">
    <property type="term" value="F:L-isoleucine transmembrane transporter activity"/>
    <property type="evidence" value="ECO:0007669"/>
    <property type="project" value="TreeGrafter"/>
</dbReference>
<dbReference type="GO" id="GO:0005524">
    <property type="term" value="F:ATP binding"/>
    <property type="evidence" value="ECO:0007669"/>
    <property type="project" value="UniProtKB-KW"/>
</dbReference>
<evidence type="ECO:0000313" key="6">
    <source>
        <dbReference type="Proteomes" id="UP000053370"/>
    </source>
</evidence>
<evidence type="ECO:0000256" key="2">
    <source>
        <dbReference type="ARBA" id="ARBA00022741"/>
    </source>
</evidence>
<organism evidence="5">
    <name type="scientific">Flexilinea flocculi</name>
    <dbReference type="NCBI Taxonomy" id="1678840"/>
    <lineage>
        <taxon>Bacteria</taxon>
        <taxon>Bacillati</taxon>
        <taxon>Chloroflexota</taxon>
        <taxon>Anaerolineae</taxon>
        <taxon>Anaerolineales</taxon>
        <taxon>Anaerolineaceae</taxon>
        <taxon>Flexilinea</taxon>
    </lineage>
</organism>
<dbReference type="STRING" id="1678840.ATC1_13508"/>
<evidence type="ECO:0000259" key="4">
    <source>
        <dbReference type="PROSITE" id="PS50893"/>
    </source>
</evidence>
<dbReference type="CDD" id="cd03219">
    <property type="entry name" value="ABC_Mj1267_LivG_branched"/>
    <property type="match status" value="1"/>
</dbReference>
<dbReference type="PATRIC" id="fig|1678840.3.peg.1805"/>
<dbReference type="Pfam" id="PF00005">
    <property type="entry name" value="ABC_tran"/>
    <property type="match status" value="1"/>
</dbReference>
<dbReference type="GO" id="GO:0042941">
    <property type="term" value="P:D-alanine transmembrane transport"/>
    <property type="evidence" value="ECO:0007669"/>
    <property type="project" value="TreeGrafter"/>
</dbReference>
<dbReference type="GO" id="GO:1903805">
    <property type="term" value="P:L-valine import across plasma membrane"/>
    <property type="evidence" value="ECO:0007669"/>
    <property type="project" value="TreeGrafter"/>
</dbReference>
<keyword evidence="3" id="KW-0067">ATP-binding</keyword>
<dbReference type="SUPFAM" id="SSF52540">
    <property type="entry name" value="P-loop containing nucleoside triphosphate hydrolases"/>
    <property type="match status" value="1"/>
</dbReference>
<dbReference type="EMBL" id="DF968181">
    <property type="protein sequence ID" value="GAP40532.1"/>
    <property type="molecule type" value="Genomic_DNA"/>
</dbReference>
<dbReference type="PANTHER" id="PTHR45772:SF7">
    <property type="entry name" value="AMINO ACID ABC TRANSPORTER ATP-BINDING PROTEIN"/>
    <property type="match status" value="1"/>
</dbReference>
<gene>
    <name evidence="5" type="ORF">ATC1_13508</name>
</gene>
<keyword evidence="1" id="KW-0813">Transport</keyword>
<dbReference type="InterPro" id="IPR032823">
    <property type="entry name" value="BCA_ABC_TP_C"/>
</dbReference>
<reference evidence="5" key="1">
    <citation type="journal article" date="2015" name="Genome Announc.">
        <title>Draft Genome Sequence of Anaerolineae Strain TC1, a Novel Isolate from a Methanogenic Wastewater Treatment System.</title>
        <authorList>
            <person name="Matsuura N."/>
            <person name="Tourlousse D.M."/>
            <person name="Sun L."/>
            <person name="Toyonaga M."/>
            <person name="Kuroda K."/>
            <person name="Ohashi A."/>
            <person name="Cruz R."/>
            <person name="Yamaguchi T."/>
            <person name="Sekiguchi Y."/>
        </authorList>
    </citation>
    <scope>NUCLEOTIDE SEQUENCE [LARGE SCALE GENOMIC DNA]</scope>
    <source>
        <strain evidence="5">TC1</strain>
    </source>
</reference>
<dbReference type="Pfam" id="PF12399">
    <property type="entry name" value="BCA_ABC_TP_C"/>
    <property type="match status" value="1"/>
</dbReference>
<dbReference type="Proteomes" id="UP000053370">
    <property type="component" value="Unassembled WGS sequence"/>
</dbReference>
<feature type="domain" description="ABC transporter" evidence="4">
    <location>
        <begin position="9"/>
        <end position="257"/>
    </location>
</feature>
<dbReference type="AlphaFoldDB" id="A0A0S7BTK4"/>
<dbReference type="PANTHER" id="PTHR45772">
    <property type="entry name" value="CONSERVED COMPONENT OF ABC TRANSPORTER FOR NATURAL AMINO ACIDS-RELATED"/>
    <property type="match status" value="1"/>
</dbReference>
<dbReference type="PROSITE" id="PS50893">
    <property type="entry name" value="ABC_TRANSPORTER_2"/>
    <property type="match status" value="1"/>
</dbReference>
<dbReference type="GO" id="GO:1903806">
    <property type="term" value="P:L-isoleucine import across plasma membrane"/>
    <property type="evidence" value="ECO:0007669"/>
    <property type="project" value="TreeGrafter"/>
</dbReference>
<dbReference type="GO" id="GO:0015192">
    <property type="term" value="F:L-phenylalanine transmembrane transporter activity"/>
    <property type="evidence" value="ECO:0007669"/>
    <property type="project" value="TreeGrafter"/>
</dbReference>
<evidence type="ECO:0000256" key="3">
    <source>
        <dbReference type="ARBA" id="ARBA00022840"/>
    </source>
</evidence>
<evidence type="ECO:0000256" key="1">
    <source>
        <dbReference type="ARBA" id="ARBA00022448"/>
    </source>
</evidence>
<sequence length="277" mass="30708">MTKKPSYVLEAENITINFGGLTAVNDVSLQVPFESIISIIGPNGAGKTTFFNCISGFYACDNGTVFFQERPINGIPTDEIANLGISRTYQNIRLFTNMSVIENVLIGQQPRLRSTCIDTLFQTFRNRREEKQSIQKACNLLDFVGLGAYADDVANNLPYGAQRRLEIARALGNNPHLLLLDEPCAGMNPHETSAMIELINTLRSQLKITIVLIEHDMKVVMNISDSILVLDHGEKIAQGTPDEIQSNQKVIEAYLGSGTENLVEKYSRRKADKGNLD</sequence>
<dbReference type="RefSeq" id="WP_062279902.1">
    <property type="nucleotide sequence ID" value="NZ_DF968181.1"/>
</dbReference>
<protein>
    <submittedName>
        <fullName evidence="5">ABC-type branched-chain amino acid transport system, ATPase component</fullName>
    </submittedName>
</protein>
<dbReference type="InterPro" id="IPR003439">
    <property type="entry name" value="ABC_transporter-like_ATP-bd"/>
</dbReference>
<dbReference type="GO" id="GO:0005886">
    <property type="term" value="C:plasma membrane"/>
    <property type="evidence" value="ECO:0007669"/>
    <property type="project" value="TreeGrafter"/>
</dbReference>
<dbReference type="OrthoDB" id="9805514at2"/>
<accession>A0A0S7BTK4</accession>
<proteinExistence type="predicted"/>
<keyword evidence="2" id="KW-0547">Nucleotide-binding</keyword>
<dbReference type="InterPro" id="IPR027417">
    <property type="entry name" value="P-loop_NTPase"/>
</dbReference>